<dbReference type="SUPFAM" id="SSF53474">
    <property type="entry name" value="alpha/beta-Hydrolases"/>
    <property type="match status" value="1"/>
</dbReference>
<dbReference type="SMART" id="SM01065">
    <property type="entry name" value="CBM_2"/>
    <property type="match status" value="1"/>
</dbReference>
<dbReference type="RefSeq" id="WP_236958251.1">
    <property type="nucleotide sequence ID" value="NZ_JAETXX010000002.1"/>
</dbReference>
<dbReference type="SUPFAM" id="SSF49452">
    <property type="entry name" value="Starch-binding domain-like"/>
    <property type="match status" value="1"/>
</dbReference>
<comment type="caution">
    <text evidence="2">The sequence shown here is derived from an EMBL/GenBank/DDBJ whole genome shotgun (WGS) entry which is preliminary data.</text>
</comment>
<dbReference type="InterPro" id="IPR013784">
    <property type="entry name" value="Carb-bd-like_fold"/>
</dbReference>
<dbReference type="InterPro" id="IPR050583">
    <property type="entry name" value="Mycobacterial_A85_antigen"/>
</dbReference>
<dbReference type="EMBL" id="JAETXX010000002">
    <property type="protein sequence ID" value="MCF8714290.1"/>
    <property type="molecule type" value="Genomic_DNA"/>
</dbReference>
<sequence>MTKILTTILLISSMISSGQELSTIRVSVPNKTDEVFIVGNQESLGNWQPEKVKMNKTSDYEREISLNLTFPAEFKFTRGNWNSEAIIKKLYGQPNFILSERPNKAKSYKIQGWSDKIDSYSTFNTFLIQSLYSEILNADRKIYIALPENYSKSTNYPVIYITDAQNLNNFEIAQQTIRQQSKFKNFPETIMVGIYQSDRNADFGLNKVTLYNEKFQNFIFNELIPFIDKTYSTSDYKAIIGHSNGSEYNHYLMFADNNPFNAFVNISEEINALFPYMDQSWFHKSKDKYQSFFEHYSGKQIDLFIASGKYDFWHRLKAGKVIDSLYKAYPNTKINFKHKLFSAEHNSLVGQSMFDALQFIFNDFKNFETFETDLKSTKSFKQAKSIFLENSKRYGNYEMSIEDEDIIQTIVFNTKNFELFQQWNVSENVNNQLYSNLILGSILTDIDPEKASQYYEKAIEERDKEISNFLQSIIYNEVQVLNRPKEAITKLDKILEINHVNKLAINYFISKTSIENGIELSKGKKALNYCEMNYVENRYFTKNDLKRLMLK</sequence>
<protein>
    <recommendedName>
        <fullName evidence="1">CBM20 domain-containing protein</fullName>
    </recommendedName>
</protein>
<organism evidence="2 3">
    <name type="scientific">Joostella atrarenae</name>
    <dbReference type="NCBI Taxonomy" id="679257"/>
    <lineage>
        <taxon>Bacteria</taxon>
        <taxon>Pseudomonadati</taxon>
        <taxon>Bacteroidota</taxon>
        <taxon>Flavobacteriia</taxon>
        <taxon>Flavobacteriales</taxon>
        <taxon>Flavobacteriaceae</taxon>
        <taxon>Joostella</taxon>
    </lineage>
</organism>
<dbReference type="InterPro" id="IPR002044">
    <property type="entry name" value="CBM20"/>
</dbReference>
<dbReference type="Proteomes" id="UP000829517">
    <property type="component" value="Unassembled WGS sequence"/>
</dbReference>
<dbReference type="Gene3D" id="2.60.40.10">
    <property type="entry name" value="Immunoglobulins"/>
    <property type="match status" value="1"/>
</dbReference>
<dbReference type="PANTHER" id="PTHR48098">
    <property type="entry name" value="ENTEROCHELIN ESTERASE-RELATED"/>
    <property type="match status" value="1"/>
</dbReference>
<name>A0ABS9J1I4_9FLAO</name>
<dbReference type="InterPro" id="IPR013783">
    <property type="entry name" value="Ig-like_fold"/>
</dbReference>
<dbReference type="InterPro" id="IPR000801">
    <property type="entry name" value="Esterase-like"/>
</dbReference>
<evidence type="ECO:0000313" key="3">
    <source>
        <dbReference type="Proteomes" id="UP000829517"/>
    </source>
</evidence>
<dbReference type="Pfam" id="PF00686">
    <property type="entry name" value="CBM_20"/>
    <property type="match status" value="1"/>
</dbReference>
<feature type="domain" description="CBM20" evidence="1">
    <location>
        <begin position="21"/>
        <end position="107"/>
    </location>
</feature>
<gene>
    <name evidence="2" type="ORF">JM658_05555</name>
</gene>
<dbReference type="Gene3D" id="3.40.50.1820">
    <property type="entry name" value="alpha/beta hydrolase"/>
    <property type="match status" value="1"/>
</dbReference>
<evidence type="ECO:0000313" key="2">
    <source>
        <dbReference type="EMBL" id="MCF8714290.1"/>
    </source>
</evidence>
<reference evidence="2 3" key="1">
    <citation type="submission" date="2021-01" db="EMBL/GenBank/DDBJ databases">
        <title>Genome sequencing of Joostella atrarenae M1-2 (= KCTC 23194).</title>
        <authorList>
            <person name="Zakaria M.R."/>
            <person name="Lam M.Q."/>
            <person name="Chong C.S."/>
        </authorList>
    </citation>
    <scope>NUCLEOTIDE SEQUENCE [LARGE SCALE GENOMIC DNA]</scope>
    <source>
        <strain evidence="2 3">M1-2</strain>
    </source>
</reference>
<dbReference type="SUPFAM" id="SSF81901">
    <property type="entry name" value="HCP-like"/>
    <property type="match status" value="1"/>
</dbReference>
<dbReference type="Pfam" id="PF00756">
    <property type="entry name" value="Esterase"/>
    <property type="match status" value="1"/>
</dbReference>
<accession>A0ABS9J1I4</accession>
<keyword evidence="3" id="KW-1185">Reference proteome</keyword>
<evidence type="ECO:0000259" key="1">
    <source>
        <dbReference type="SMART" id="SM01065"/>
    </source>
</evidence>
<dbReference type="InterPro" id="IPR029058">
    <property type="entry name" value="AB_hydrolase_fold"/>
</dbReference>
<dbReference type="PANTHER" id="PTHR48098:SF6">
    <property type="entry name" value="FERRI-BACILLIBACTIN ESTERASE BESA"/>
    <property type="match status" value="1"/>
</dbReference>
<proteinExistence type="predicted"/>